<reference evidence="1 2" key="1">
    <citation type="journal article" date="2015" name="Proc. Natl. Acad. Sci. U.S.A.">
        <title>The resurrection genome of Boea hygrometrica: A blueprint for survival of dehydration.</title>
        <authorList>
            <person name="Xiao L."/>
            <person name="Yang G."/>
            <person name="Zhang L."/>
            <person name="Yang X."/>
            <person name="Zhao S."/>
            <person name="Ji Z."/>
            <person name="Zhou Q."/>
            <person name="Hu M."/>
            <person name="Wang Y."/>
            <person name="Chen M."/>
            <person name="Xu Y."/>
            <person name="Jin H."/>
            <person name="Xiao X."/>
            <person name="Hu G."/>
            <person name="Bao F."/>
            <person name="Hu Y."/>
            <person name="Wan P."/>
            <person name="Li L."/>
            <person name="Deng X."/>
            <person name="Kuang T."/>
            <person name="Xiang C."/>
            <person name="Zhu J.K."/>
            <person name="Oliver M.J."/>
            <person name="He Y."/>
        </authorList>
    </citation>
    <scope>NUCLEOTIDE SEQUENCE [LARGE SCALE GENOMIC DNA]</scope>
    <source>
        <strain evidence="2">cv. XS01</strain>
    </source>
</reference>
<dbReference type="Proteomes" id="UP000250235">
    <property type="component" value="Unassembled WGS sequence"/>
</dbReference>
<sequence length="175" mass="20054">MKIEFRLLNDILAKAITAKAGSFDAVTQERFLLMAAIHCGININWSRFLFDILKEMEETEEEYTDSEDTVPLNKVLKPTEKSLSDEDSMTIDDILKHIPEDMLPPSLSAEEPTKILFNQGVKFREHCDVLSMQIDSDLVIYRTTLVRTFQVVTICRVDKSEVLVVLISPHDSKRH</sequence>
<dbReference type="EMBL" id="KQ991099">
    <property type="protein sequence ID" value="KZV52339.1"/>
    <property type="molecule type" value="Genomic_DNA"/>
</dbReference>
<protein>
    <submittedName>
        <fullName evidence="1">Uncharacterized protein</fullName>
    </submittedName>
</protein>
<evidence type="ECO:0000313" key="1">
    <source>
        <dbReference type="EMBL" id="KZV52339.1"/>
    </source>
</evidence>
<gene>
    <name evidence="1" type="ORF">F511_34697</name>
</gene>
<keyword evidence="2" id="KW-1185">Reference proteome</keyword>
<proteinExistence type="predicted"/>
<dbReference type="AlphaFoldDB" id="A0A2Z7D202"/>
<organism evidence="1 2">
    <name type="scientific">Dorcoceras hygrometricum</name>
    <dbReference type="NCBI Taxonomy" id="472368"/>
    <lineage>
        <taxon>Eukaryota</taxon>
        <taxon>Viridiplantae</taxon>
        <taxon>Streptophyta</taxon>
        <taxon>Embryophyta</taxon>
        <taxon>Tracheophyta</taxon>
        <taxon>Spermatophyta</taxon>
        <taxon>Magnoliopsida</taxon>
        <taxon>eudicotyledons</taxon>
        <taxon>Gunneridae</taxon>
        <taxon>Pentapetalae</taxon>
        <taxon>asterids</taxon>
        <taxon>lamiids</taxon>
        <taxon>Lamiales</taxon>
        <taxon>Gesneriaceae</taxon>
        <taxon>Didymocarpoideae</taxon>
        <taxon>Trichosporeae</taxon>
        <taxon>Loxocarpinae</taxon>
        <taxon>Dorcoceras</taxon>
    </lineage>
</organism>
<dbReference type="OrthoDB" id="848707at2759"/>
<name>A0A2Z7D202_9LAMI</name>
<accession>A0A2Z7D202</accession>
<evidence type="ECO:0000313" key="2">
    <source>
        <dbReference type="Proteomes" id="UP000250235"/>
    </source>
</evidence>